<dbReference type="InterPro" id="IPR040059">
    <property type="entry name" value="PUM3"/>
</dbReference>
<gene>
    <name evidence="4" type="ORF">M231_04383</name>
</gene>
<protein>
    <recommendedName>
        <fullName evidence="3">CPL domain-containing protein</fullName>
    </recommendedName>
</protein>
<dbReference type="STRING" id="5217.A0A4Q1BKP6"/>
<dbReference type="InParanoid" id="A0A4Q1BKP6"/>
<dbReference type="VEuPathDB" id="FungiDB:TREMEDRAFT_73909"/>
<feature type="domain" description="CPL" evidence="3">
    <location>
        <begin position="406"/>
        <end position="542"/>
    </location>
</feature>
<feature type="compositionally biased region" description="Basic and acidic residues" evidence="2">
    <location>
        <begin position="78"/>
        <end position="95"/>
    </location>
</feature>
<dbReference type="PANTHER" id="PTHR13389:SF0">
    <property type="entry name" value="PUMILIO HOMOLOG 3"/>
    <property type="match status" value="1"/>
</dbReference>
<name>A0A4Q1BKP6_TREME</name>
<dbReference type="InterPro" id="IPR011989">
    <property type="entry name" value="ARM-like"/>
</dbReference>
<keyword evidence="1" id="KW-0694">RNA-binding</keyword>
<proteinExistence type="predicted"/>
<evidence type="ECO:0000313" key="4">
    <source>
        <dbReference type="EMBL" id="RXK38341.1"/>
    </source>
</evidence>
<sequence length="634" mass="70408">MSTKTRGIKRPGPSSNDRAKFKSARFNKPSRAQKPSIKSEKSPEHAAPQRKRPITQQGMGDEPDEEDVESDGMDVDSLDEKPDELTKDEPPAEKKVRMTKAERAALHAAQPHRTTLLPSYPLLQDTLLPLWEKARRSDLAKEERKTTIAELWTAAQGRVGEIFRSHKGARILQTFLIGKLIRFCPTIRPLLIQAISPDLLRLLSHAEAVQPLADLYDLYATGKERKLLIRGFYPKEVIIFDDSKDEIKGLEEVLSTMGEGTGKERVLDAVGKTVVDVFNSTQKKALTQQIFHRLVLEYLTCIYRFLETEIAETKMHELLSAALESLPEIIHTKDGSSVVRFLIVRGHAKERKQILQQLRKHTEAICKDAEAQLVLFTAFDCVDDTKLMGKTFISDITTLSHTLAFDKTGRRAMLYLLAPTSTRHNIPAVLQSLQVSATQATEFATSKKDPILRRKEIRAYASEGLLKAVEEKGPEMVRDPGAGLVVQEIMLSTMGDKSQAIKALIKPICGPYTVSTGYHILDLPHASRTYKTMLSGGHFNSKLSAVEVVDQKLRSDFSQAFWQAITSSEAGGETNVVELAKGSPFIVLEMIGGLEDAGRLQDVKSVLGSKDVRQAIEAEGQKGATLLVEKLAIL</sequence>
<reference evidence="4 5" key="1">
    <citation type="submission" date="2016-06" db="EMBL/GenBank/DDBJ databases">
        <title>Evolution of pathogenesis and genome organization in the Tremellales.</title>
        <authorList>
            <person name="Cuomo C."/>
            <person name="Litvintseva A."/>
            <person name="Heitman J."/>
            <person name="Chen Y."/>
            <person name="Sun S."/>
            <person name="Springer D."/>
            <person name="Dromer F."/>
            <person name="Young S."/>
            <person name="Zeng Q."/>
            <person name="Chapman S."/>
            <person name="Gujja S."/>
            <person name="Saif S."/>
            <person name="Birren B."/>
        </authorList>
    </citation>
    <scope>NUCLEOTIDE SEQUENCE [LARGE SCALE GENOMIC DNA]</scope>
    <source>
        <strain evidence="4 5">ATCC 28783</strain>
    </source>
</reference>
<organism evidence="4 5">
    <name type="scientific">Tremella mesenterica</name>
    <name type="common">Jelly fungus</name>
    <dbReference type="NCBI Taxonomy" id="5217"/>
    <lineage>
        <taxon>Eukaryota</taxon>
        <taxon>Fungi</taxon>
        <taxon>Dikarya</taxon>
        <taxon>Basidiomycota</taxon>
        <taxon>Agaricomycotina</taxon>
        <taxon>Tremellomycetes</taxon>
        <taxon>Tremellales</taxon>
        <taxon>Tremellaceae</taxon>
        <taxon>Tremella</taxon>
    </lineage>
</organism>
<feature type="region of interest" description="Disordered" evidence="2">
    <location>
        <begin position="1"/>
        <end position="95"/>
    </location>
</feature>
<accession>A0A4Q1BKP6</accession>
<feature type="compositionally biased region" description="Acidic residues" evidence="2">
    <location>
        <begin position="61"/>
        <end position="77"/>
    </location>
</feature>
<dbReference type="AlphaFoldDB" id="A0A4Q1BKP6"/>
<keyword evidence="5" id="KW-1185">Reference proteome</keyword>
<evidence type="ECO:0000256" key="2">
    <source>
        <dbReference type="SAM" id="MobiDB-lite"/>
    </source>
</evidence>
<dbReference type="FunCoup" id="A0A4Q1BKP6">
    <property type="interactions" value="493"/>
</dbReference>
<dbReference type="Gene3D" id="1.25.10.10">
    <property type="entry name" value="Leucine-rich Repeat Variant"/>
    <property type="match status" value="1"/>
</dbReference>
<dbReference type="EMBL" id="SDIL01000049">
    <property type="protein sequence ID" value="RXK38341.1"/>
    <property type="molecule type" value="Genomic_DNA"/>
</dbReference>
<evidence type="ECO:0000259" key="3">
    <source>
        <dbReference type="Pfam" id="PF08144"/>
    </source>
</evidence>
<evidence type="ECO:0000313" key="5">
    <source>
        <dbReference type="Proteomes" id="UP000289152"/>
    </source>
</evidence>
<dbReference type="SUPFAM" id="SSF48371">
    <property type="entry name" value="ARM repeat"/>
    <property type="match status" value="1"/>
</dbReference>
<dbReference type="GO" id="GO:0006417">
    <property type="term" value="P:regulation of translation"/>
    <property type="evidence" value="ECO:0007669"/>
    <property type="project" value="TreeGrafter"/>
</dbReference>
<comment type="caution">
    <text evidence="4">The sequence shown here is derived from an EMBL/GenBank/DDBJ whole genome shotgun (WGS) entry which is preliminary data.</text>
</comment>
<dbReference type="Proteomes" id="UP000289152">
    <property type="component" value="Unassembled WGS sequence"/>
</dbReference>
<evidence type="ECO:0000256" key="1">
    <source>
        <dbReference type="ARBA" id="ARBA00022884"/>
    </source>
</evidence>
<dbReference type="GO" id="GO:0003729">
    <property type="term" value="F:mRNA binding"/>
    <property type="evidence" value="ECO:0007669"/>
    <property type="project" value="TreeGrafter"/>
</dbReference>
<dbReference type="GO" id="GO:0005730">
    <property type="term" value="C:nucleolus"/>
    <property type="evidence" value="ECO:0007669"/>
    <property type="project" value="TreeGrafter"/>
</dbReference>
<dbReference type="InterPro" id="IPR012959">
    <property type="entry name" value="CPL_dom"/>
</dbReference>
<dbReference type="InterPro" id="IPR016024">
    <property type="entry name" value="ARM-type_fold"/>
</dbReference>
<dbReference type="Pfam" id="PF08144">
    <property type="entry name" value="CPL"/>
    <property type="match status" value="1"/>
</dbReference>
<dbReference type="OrthoDB" id="497380at2759"/>
<dbReference type="PANTHER" id="PTHR13389">
    <property type="entry name" value="PUMILIO HOMOLOG 3"/>
    <property type="match status" value="1"/>
</dbReference>